<dbReference type="AlphaFoldDB" id="R7TWQ9"/>
<dbReference type="InterPro" id="IPR002110">
    <property type="entry name" value="Ankyrin_rpt"/>
</dbReference>
<dbReference type="HOGENOM" id="CLU_303536_0_0_1"/>
<dbReference type="STRING" id="283909.R7TWQ9"/>
<dbReference type="EMBL" id="KB308178">
    <property type="protein sequence ID" value="ELT98189.1"/>
    <property type="molecule type" value="Genomic_DNA"/>
</dbReference>
<dbReference type="SUPFAM" id="SSF48403">
    <property type="entry name" value="Ankyrin repeat"/>
    <property type="match status" value="3"/>
</dbReference>
<reference evidence="5" key="3">
    <citation type="submission" date="2015-06" db="UniProtKB">
        <authorList>
            <consortium name="EnsemblMetazoa"/>
        </authorList>
    </citation>
    <scope>IDENTIFICATION</scope>
</reference>
<dbReference type="PROSITE" id="PS50297">
    <property type="entry name" value="ANK_REP_REGION"/>
    <property type="match status" value="1"/>
</dbReference>
<dbReference type="Pfam" id="PF00023">
    <property type="entry name" value="Ank"/>
    <property type="match status" value="2"/>
</dbReference>
<keyword evidence="2 3" id="KW-0040">ANK repeat</keyword>
<dbReference type="PANTHER" id="PTHR24198">
    <property type="entry name" value="ANKYRIN REPEAT AND PROTEIN KINASE DOMAIN-CONTAINING PROTEIN"/>
    <property type="match status" value="1"/>
</dbReference>
<name>R7TWQ9_CAPTE</name>
<evidence type="ECO:0000256" key="1">
    <source>
        <dbReference type="ARBA" id="ARBA00022737"/>
    </source>
</evidence>
<evidence type="ECO:0000256" key="3">
    <source>
        <dbReference type="PROSITE-ProRule" id="PRU00023"/>
    </source>
</evidence>
<dbReference type="PANTHER" id="PTHR24198:SF165">
    <property type="entry name" value="ANKYRIN REPEAT-CONTAINING PROTEIN-RELATED"/>
    <property type="match status" value="1"/>
</dbReference>
<accession>R7TWQ9</accession>
<evidence type="ECO:0000256" key="2">
    <source>
        <dbReference type="ARBA" id="ARBA00023043"/>
    </source>
</evidence>
<feature type="repeat" description="ANK" evidence="3">
    <location>
        <begin position="599"/>
        <end position="635"/>
    </location>
</feature>
<dbReference type="SMART" id="SM00248">
    <property type="entry name" value="ANK"/>
    <property type="match status" value="8"/>
</dbReference>
<evidence type="ECO:0000313" key="4">
    <source>
        <dbReference type="EMBL" id="ELT98189.1"/>
    </source>
</evidence>
<evidence type="ECO:0000313" key="6">
    <source>
        <dbReference type="Proteomes" id="UP000014760"/>
    </source>
</evidence>
<dbReference type="Proteomes" id="UP000014760">
    <property type="component" value="Unassembled WGS sequence"/>
</dbReference>
<dbReference type="PROSITE" id="PS50088">
    <property type="entry name" value="ANK_REPEAT"/>
    <property type="match status" value="1"/>
</dbReference>
<proteinExistence type="predicted"/>
<dbReference type="EMBL" id="AMQN01010572">
    <property type="status" value="NOT_ANNOTATED_CDS"/>
    <property type="molecule type" value="Genomic_DNA"/>
</dbReference>
<evidence type="ECO:0000313" key="5">
    <source>
        <dbReference type="EnsemblMetazoa" id="CapteP227412"/>
    </source>
</evidence>
<dbReference type="Gene3D" id="1.25.40.20">
    <property type="entry name" value="Ankyrin repeat-containing domain"/>
    <property type="match status" value="4"/>
</dbReference>
<keyword evidence="6" id="KW-1185">Reference proteome</keyword>
<dbReference type="InterPro" id="IPR036770">
    <property type="entry name" value="Ankyrin_rpt-contain_sf"/>
</dbReference>
<evidence type="ECO:0008006" key="7">
    <source>
        <dbReference type="Google" id="ProtNLM"/>
    </source>
</evidence>
<sequence length="974" mass="110897">MSVALEQTQLFALISKGTRNSLAEAWELANDLPEEEIKLRSVETKSTYLHHIVTVARDVYRRYQSTDLLLRLVYRLAIRGINVNAQNVHGNTCLHLACIIPNASGLCEHFIRIGVDPCIQNKKQCRIIHTIHNQVCHMVKKQASVKSGIWNAVDREDAALVENLLKTWCRVKVQRNKNLHKLAEETANLKIIRLLAKYEHTSELAMAAFACDVPLVKAILKSGKADLGQKDESRDVPRSMAVALDSLGDHYFGVIKHLEEAGMETKQSYNDKLKHYTDAFEESEFYQQVETGTTESLDAAIAMLGEGKVDLRLKSHKKESNGWTYLHYIVDRYQRMKEEDEERACLLLRMLYRLALLGIDVHTRDAMGNTALVLSTKNLDQSLLTHLIRIGCNPMMCDLEGRAVNEEVYEDKGKLVFDKKYRVADLPGLWVAVESDDIFKAERWLKSWCRVNTRQGERRLLDVAKALKRTEIVKMLEEYEHINEFVLATIACDQARMMDILALGRGAQKVNTVDDFFHVGFTWDRHAEFMVRPIIVTTVELCTPEVVDFLLKFGADLSKEHEESFPCGPTAFWAFRDHVSNGNALVVAKHADVSLRNEEGATMLHCAIKKRRSEGKAEIVRTLLDRGVNVAARDCEGSTARDYITIFNAENGDELRQIIDDHVLEMVNSDQHYLLESFLVESYDHITEIRGTKRNKTAREIAELKEYKEIIQLLHELDDYTEECALLHEAARKGDLVTISKLSGEKRCSSSVDKAGRSLLHNAVLYEHIEVVTFLVEQYPQLINVTDNLNRTPLHLCVCLKERHHIWPILQDGGADPNMVDVNNMSVYDYVRELETPTARKNRPRGRRHQDYRPANVIEFEIAKRYGVRASSHELKRKLEPMIKGHSLKEIQEVTKKFKEVDLSIDFIDVSLLQLGIDNKREEILKHLISTCGARPDVVIQPAGSSTAKSLLEAATDAKMTDLAEYLTNLLAQT</sequence>
<protein>
    <recommendedName>
        <fullName evidence="7">Death domain-containing protein</fullName>
    </recommendedName>
</protein>
<dbReference type="OMA" id="WSEEVIS"/>
<reference evidence="6" key="1">
    <citation type="submission" date="2012-12" db="EMBL/GenBank/DDBJ databases">
        <authorList>
            <person name="Hellsten U."/>
            <person name="Grimwood J."/>
            <person name="Chapman J.A."/>
            <person name="Shapiro H."/>
            <person name="Aerts A."/>
            <person name="Otillar R.P."/>
            <person name="Terry A.Y."/>
            <person name="Boore J.L."/>
            <person name="Simakov O."/>
            <person name="Marletaz F."/>
            <person name="Cho S.-J."/>
            <person name="Edsinger-Gonzales E."/>
            <person name="Havlak P."/>
            <person name="Kuo D.-H."/>
            <person name="Larsson T."/>
            <person name="Lv J."/>
            <person name="Arendt D."/>
            <person name="Savage R."/>
            <person name="Osoegawa K."/>
            <person name="de Jong P."/>
            <person name="Lindberg D.R."/>
            <person name="Seaver E.C."/>
            <person name="Weisblat D.A."/>
            <person name="Putnam N.H."/>
            <person name="Grigoriev I.V."/>
            <person name="Rokhsar D.S."/>
        </authorList>
    </citation>
    <scope>NUCLEOTIDE SEQUENCE</scope>
    <source>
        <strain evidence="6">I ESC-2004</strain>
    </source>
</reference>
<gene>
    <name evidence="4" type="ORF">CAPTEDRAFT_227412</name>
</gene>
<dbReference type="OrthoDB" id="432281at2759"/>
<reference evidence="4 6" key="2">
    <citation type="journal article" date="2013" name="Nature">
        <title>Insights into bilaterian evolution from three spiralian genomes.</title>
        <authorList>
            <person name="Simakov O."/>
            <person name="Marletaz F."/>
            <person name="Cho S.J."/>
            <person name="Edsinger-Gonzales E."/>
            <person name="Havlak P."/>
            <person name="Hellsten U."/>
            <person name="Kuo D.H."/>
            <person name="Larsson T."/>
            <person name="Lv J."/>
            <person name="Arendt D."/>
            <person name="Savage R."/>
            <person name="Osoegawa K."/>
            <person name="de Jong P."/>
            <person name="Grimwood J."/>
            <person name="Chapman J.A."/>
            <person name="Shapiro H."/>
            <person name="Aerts A."/>
            <person name="Otillar R.P."/>
            <person name="Terry A.Y."/>
            <person name="Boore J.L."/>
            <person name="Grigoriev I.V."/>
            <person name="Lindberg D.R."/>
            <person name="Seaver E.C."/>
            <person name="Weisblat D.A."/>
            <person name="Putnam N.H."/>
            <person name="Rokhsar D.S."/>
        </authorList>
    </citation>
    <scope>NUCLEOTIDE SEQUENCE</scope>
    <source>
        <strain evidence="4 6">I ESC-2004</strain>
    </source>
</reference>
<organism evidence="4">
    <name type="scientific">Capitella teleta</name>
    <name type="common">Polychaete worm</name>
    <dbReference type="NCBI Taxonomy" id="283909"/>
    <lineage>
        <taxon>Eukaryota</taxon>
        <taxon>Metazoa</taxon>
        <taxon>Spiralia</taxon>
        <taxon>Lophotrochozoa</taxon>
        <taxon>Annelida</taxon>
        <taxon>Polychaeta</taxon>
        <taxon>Sedentaria</taxon>
        <taxon>Scolecida</taxon>
        <taxon>Capitellidae</taxon>
        <taxon>Capitella</taxon>
    </lineage>
</organism>
<keyword evidence="1" id="KW-0677">Repeat</keyword>
<dbReference type="Pfam" id="PF12796">
    <property type="entry name" value="Ank_2"/>
    <property type="match status" value="1"/>
</dbReference>
<dbReference type="EnsemblMetazoa" id="CapteT227412">
    <property type="protein sequence ID" value="CapteP227412"/>
    <property type="gene ID" value="CapteG227412"/>
</dbReference>